<dbReference type="InterPro" id="IPR003772">
    <property type="entry name" value="YceD"/>
</dbReference>
<dbReference type="Proteomes" id="UP001597296">
    <property type="component" value="Unassembled WGS sequence"/>
</dbReference>
<organism evidence="1 2">
    <name type="scientific">Phaeospirillum tilakii</name>
    <dbReference type="NCBI Taxonomy" id="741673"/>
    <lineage>
        <taxon>Bacteria</taxon>
        <taxon>Pseudomonadati</taxon>
        <taxon>Pseudomonadota</taxon>
        <taxon>Alphaproteobacteria</taxon>
        <taxon>Rhodospirillales</taxon>
        <taxon>Rhodospirillaceae</taxon>
        <taxon>Phaeospirillum</taxon>
    </lineage>
</organism>
<dbReference type="Pfam" id="PF02620">
    <property type="entry name" value="YceD"/>
    <property type="match status" value="1"/>
</dbReference>
<evidence type="ECO:0000313" key="1">
    <source>
        <dbReference type="EMBL" id="MFD2235361.1"/>
    </source>
</evidence>
<dbReference type="RefSeq" id="WP_377318471.1">
    <property type="nucleotide sequence ID" value="NZ_JBHUIY010000044.1"/>
</dbReference>
<keyword evidence="2" id="KW-1185">Reference proteome</keyword>
<accession>A0ABW5CF47</accession>
<dbReference type="EMBL" id="JBHUIY010000044">
    <property type="protein sequence ID" value="MFD2235361.1"/>
    <property type="molecule type" value="Genomic_DNA"/>
</dbReference>
<name>A0ABW5CF47_9PROT</name>
<protein>
    <submittedName>
        <fullName evidence="1">YceD family protein</fullName>
    </submittedName>
</protein>
<proteinExistence type="predicted"/>
<reference evidence="2" key="1">
    <citation type="journal article" date="2019" name="Int. J. Syst. Evol. Microbiol.">
        <title>The Global Catalogue of Microorganisms (GCM) 10K type strain sequencing project: providing services to taxonomists for standard genome sequencing and annotation.</title>
        <authorList>
            <consortium name="The Broad Institute Genomics Platform"/>
            <consortium name="The Broad Institute Genome Sequencing Center for Infectious Disease"/>
            <person name="Wu L."/>
            <person name="Ma J."/>
        </authorList>
    </citation>
    <scope>NUCLEOTIDE SEQUENCE [LARGE SCALE GENOMIC DNA]</scope>
    <source>
        <strain evidence="2">KCTC 15012</strain>
    </source>
</reference>
<comment type="caution">
    <text evidence="1">The sequence shown here is derived from an EMBL/GenBank/DDBJ whole genome shotgun (WGS) entry which is preliminary data.</text>
</comment>
<gene>
    <name evidence="1" type="ORF">ACFSNB_16265</name>
</gene>
<sequence>MSGPEFSRPLRVEHLPGRLSRHRIEADETERARLACRFGLVALDRLEAEIEIAAPTAAGLVRLRGRLSAELVQTCGVTLAPLPARIEAPFTLSFAPAAEEERGMEDELDLVWDDEDPPDPIEDGRIDLGEAVAEQLALALDPFPRAPDAAFVAPPEPEPEPPAKASPFAALAALRQKMG</sequence>
<evidence type="ECO:0000313" key="2">
    <source>
        <dbReference type="Proteomes" id="UP001597296"/>
    </source>
</evidence>